<comment type="caution">
    <text evidence="3">The sequence shown here is derived from an EMBL/GenBank/DDBJ whole genome shotgun (WGS) entry which is preliminary data.</text>
</comment>
<keyword evidence="2" id="KW-0812">Transmembrane</keyword>
<gene>
    <name evidence="3" type="ORF">BJ959_001299</name>
</gene>
<feature type="transmembrane region" description="Helical" evidence="2">
    <location>
        <begin position="198"/>
        <end position="218"/>
    </location>
</feature>
<keyword evidence="2" id="KW-1133">Transmembrane helix</keyword>
<organism evidence="3 4">
    <name type="scientific">Microcella frigidaquae</name>
    <dbReference type="NCBI Taxonomy" id="424758"/>
    <lineage>
        <taxon>Bacteria</taxon>
        <taxon>Bacillati</taxon>
        <taxon>Actinomycetota</taxon>
        <taxon>Actinomycetes</taxon>
        <taxon>Micrococcales</taxon>
        <taxon>Microbacteriaceae</taxon>
        <taxon>Microcella</taxon>
    </lineage>
</organism>
<dbReference type="EMBL" id="JACHBS010000001">
    <property type="protein sequence ID" value="MBB5617803.1"/>
    <property type="molecule type" value="Genomic_DNA"/>
</dbReference>
<name>A0A840X5J4_9MICO</name>
<feature type="compositionally biased region" description="Low complexity" evidence="1">
    <location>
        <begin position="12"/>
        <end position="26"/>
    </location>
</feature>
<feature type="transmembrane region" description="Helical" evidence="2">
    <location>
        <begin position="83"/>
        <end position="107"/>
    </location>
</feature>
<evidence type="ECO:0000256" key="1">
    <source>
        <dbReference type="SAM" id="MobiDB-lite"/>
    </source>
</evidence>
<feature type="region of interest" description="Disordered" evidence="1">
    <location>
        <begin position="1"/>
        <end position="58"/>
    </location>
</feature>
<protein>
    <submittedName>
        <fullName evidence="3">Uncharacterized protein</fullName>
    </submittedName>
</protein>
<feature type="transmembrane region" description="Helical" evidence="2">
    <location>
        <begin position="127"/>
        <end position="145"/>
    </location>
</feature>
<feature type="compositionally biased region" description="Low complexity" evidence="1">
    <location>
        <begin position="41"/>
        <end position="58"/>
    </location>
</feature>
<dbReference type="Proteomes" id="UP000552883">
    <property type="component" value="Unassembled WGS sequence"/>
</dbReference>
<proteinExistence type="predicted"/>
<evidence type="ECO:0000313" key="3">
    <source>
        <dbReference type="EMBL" id="MBB5617803.1"/>
    </source>
</evidence>
<dbReference type="RefSeq" id="WP_153982767.1">
    <property type="nucleotide sequence ID" value="NZ_BAAANZ010000006.1"/>
</dbReference>
<evidence type="ECO:0000313" key="4">
    <source>
        <dbReference type="Proteomes" id="UP000552883"/>
    </source>
</evidence>
<keyword evidence="4" id="KW-1185">Reference proteome</keyword>
<sequence>MATTTAPDENAPDQTAPDETAPPADAVNSPSASEPAIEPTVEPAVEPASESAPAESAAPEPAAPAVVYVTAPAAPRARGARGVGVVVALLGAGIFAALYGLLATLLAPFLPEFAAVGGLLFTATPAFWIPVVVFALAYILLIVIVNRAGWWAHVLGGFLVAIVVWVGFLGAQLIIAGAVGEALPVVGAVVATQLMNPVGFLAAIIAREVPVWVGWIVARRGRTARARNEAARAAYQKELAEHQATVSGRTAV</sequence>
<reference evidence="3 4" key="1">
    <citation type="submission" date="2020-08" db="EMBL/GenBank/DDBJ databases">
        <title>Sequencing the genomes of 1000 actinobacteria strains.</title>
        <authorList>
            <person name="Klenk H.-P."/>
        </authorList>
    </citation>
    <scope>NUCLEOTIDE SEQUENCE [LARGE SCALE GENOMIC DNA]</scope>
    <source>
        <strain evidence="3 4">DSM 23889</strain>
    </source>
</reference>
<keyword evidence="2" id="KW-0472">Membrane</keyword>
<dbReference type="OrthoDB" id="5109074at2"/>
<accession>A0A840X5J4</accession>
<evidence type="ECO:0000256" key="2">
    <source>
        <dbReference type="SAM" id="Phobius"/>
    </source>
</evidence>
<feature type="transmembrane region" description="Helical" evidence="2">
    <location>
        <begin position="157"/>
        <end position="178"/>
    </location>
</feature>
<dbReference type="AlphaFoldDB" id="A0A840X5J4"/>